<reference evidence="6" key="3">
    <citation type="submission" date="2025-04" db="UniProtKB">
        <authorList>
            <consortium name="RefSeq"/>
        </authorList>
    </citation>
    <scope>IDENTIFICATION</scope>
    <source>
        <strain evidence="6">CBS 781.70</strain>
    </source>
</reference>
<evidence type="ECO:0000313" key="5">
    <source>
        <dbReference type="Proteomes" id="UP000504638"/>
    </source>
</evidence>
<dbReference type="Pfam" id="PF09118">
    <property type="entry name" value="GO-like_E_set"/>
    <property type="match status" value="1"/>
</dbReference>
<evidence type="ECO:0000256" key="2">
    <source>
        <dbReference type="SAM" id="SignalP"/>
    </source>
</evidence>
<keyword evidence="5" id="KW-1185">Reference proteome</keyword>
<dbReference type="InterPro" id="IPR009880">
    <property type="entry name" value="Glyoxal_oxidase_N"/>
</dbReference>
<proteinExistence type="predicted"/>
<dbReference type="Gene3D" id="2.60.40.10">
    <property type="entry name" value="Immunoglobulins"/>
    <property type="match status" value="1"/>
</dbReference>
<name>A0A6G1G083_9PEZI</name>
<dbReference type="Proteomes" id="UP000504638">
    <property type="component" value="Unplaced"/>
</dbReference>
<dbReference type="CDD" id="cd02851">
    <property type="entry name" value="E_set_GO_C"/>
    <property type="match status" value="1"/>
</dbReference>
<dbReference type="RefSeq" id="XP_033532967.1">
    <property type="nucleotide sequence ID" value="XM_033679743.1"/>
</dbReference>
<sequence>MGTPGGGSALTVALCTSACAAGNFKYAGAEYGGECFCGNTIANGGGPAPDGDTYCNMLCNGNNGEYCGGPNRLDLYEDTTIPTSTISSSSSTVPTPTSTVLPTGWTYKGCYVDGLAGRILAHQRPDTPTLTIPSCIGACVSAGYTAAGLEYGVQCFCGNDLRNGGVLAPSETECAMPCAGNAAEICGGSNRMSIYANGELVVYQPPAPQTTGLPGNWEYEGCLFDVQDNRSLMYLITLTENTAETCLSLCSEYGYGAAGMEYGNECWCGDMKTVEEAGAQMMPEADCNMPCAGDPQLICGAGGRITFYTWGGAPLNGWDFPTGAAAGEYRFLIGGVVVPLITTPGINGKVTFLEKYGTGAPNTTGAYEFDPFFDDDFENAWREMHVSSDVFCAAGLTLPDRAGRQLNIGGWANLDTYGVRLYWPDGQPGTPGVNDWHENKNTLLLQAGRWYPTAMMMTNGSILVVGGQVGANGAPVPNLEILPKPVGGYVKHCDWLERTDPYNLYPYLAVLPTGDIFVAYYNEARILDESTLDTARTLPNIPASVDDPNGGRTYPFEGTAVLMPQSPPYTQPLEIMICGGSNPGPEIGIDNCVSIQPEVEEAEWVIERMPSKRVVTCMTALPDGTYLILNGGQQGVAGFATLNQPNRNAVLYDPTKPRHFRMSVMANTTINRLYHSEAVLLDDGRVLVSGSDPQDPRFENLGEEYRVEAFLPPYLLNGSPRPSFVITDRDWAYGDAVTFTVSLPGSTANMKVSLLAAVSSTHGNSMGQRTIFPAFTCTSATSCMVTAPPNVHVAPPAWWQMFVLYNGTPSHAAWVRIGGDPAGLGDWPATGGFSLPGVGPV</sequence>
<dbReference type="Gene3D" id="2.130.10.80">
    <property type="entry name" value="Galactose oxidase/kelch, beta-propeller"/>
    <property type="match status" value="1"/>
</dbReference>
<feature type="chain" id="PRO_5044631751" evidence="2">
    <location>
        <begin position="22"/>
        <end position="841"/>
    </location>
</feature>
<dbReference type="SMART" id="SM00321">
    <property type="entry name" value="WSC"/>
    <property type="match status" value="3"/>
</dbReference>
<dbReference type="Pfam" id="PF07250">
    <property type="entry name" value="Glyoxal_oxid_N"/>
    <property type="match status" value="1"/>
</dbReference>
<gene>
    <name evidence="4 6" type="ORF">P152DRAFT_459734</name>
</gene>
<organism evidence="4">
    <name type="scientific">Eremomyces bilateralis CBS 781.70</name>
    <dbReference type="NCBI Taxonomy" id="1392243"/>
    <lineage>
        <taxon>Eukaryota</taxon>
        <taxon>Fungi</taxon>
        <taxon>Dikarya</taxon>
        <taxon>Ascomycota</taxon>
        <taxon>Pezizomycotina</taxon>
        <taxon>Dothideomycetes</taxon>
        <taxon>Dothideomycetes incertae sedis</taxon>
        <taxon>Eremomycetales</taxon>
        <taxon>Eremomycetaceae</taxon>
        <taxon>Eremomyces</taxon>
    </lineage>
</organism>
<keyword evidence="1 2" id="KW-0732">Signal</keyword>
<dbReference type="SUPFAM" id="SSF81296">
    <property type="entry name" value="E set domains"/>
    <property type="match status" value="1"/>
</dbReference>
<reference evidence="6" key="2">
    <citation type="submission" date="2020-04" db="EMBL/GenBank/DDBJ databases">
        <authorList>
            <consortium name="NCBI Genome Project"/>
        </authorList>
    </citation>
    <scope>NUCLEOTIDE SEQUENCE</scope>
    <source>
        <strain evidence="6">CBS 781.70</strain>
    </source>
</reference>
<evidence type="ECO:0000313" key="6">
    <source>
        <dbReference type="RefSeq" id="XP_033532967.1"/>
    </source>
</evidence>
<dbReference type="InterPro" id="IPR015202">
    <property type="entry name" value="GO-like_E_set"/>
</dbReference>
<dbReference type="OrthoDB" id="2019572at2759"/>
<evidence type="ECO:0000313" key="4">
    <source>
        <dbReference type="EMBL" id="KAF1811336.1"/>
    </source>
</evidence>
<feature type="domain" description="WSC" evidence="3">
    <location>
        <begin position="216"/>
        <end position="311"/>
    </location>
</feature>
<protein>
    <submittedName>
        <fullName evidence="4 6">DUF1929-domain-containing protein</fullName>
    </submittedName>
</protein>
<dbReference type="PROSITE" id="PS51212">
    <property type="entry name" value="WSC"/>
    <property type="match status" value="3"/>
</dbReference>
<dbReference type="InterPro" id="IPR002889">
    <property type="entry name" value="WSC_carb-bd"/>
</dbReference>
<dbReference type="InterPro" id="IPR014756">
    <property type="entry name" value="Ig_E-set"/>
</dbReference>
<dbReference type="GeneID" id="54420313"/>
<dbReference type="PANTHER" id="PTHR32208:SF105">
    <property type="entry name" value="COPPER RADICAL OXIDASE"/>
    <property type="match status" value="1"/>
</dbReference>
<evidence type="ECO:0000259" key="3">
    <source>
        <dbReference type="PROSITE" id="PS51212"/>
    </source>
</evidence>
<feature type="domain" description="WSC" evidence="3">
    <location>
        <begin position="1"/>
        <end position="79"/>
    </location>
</feature>
<feature type="signal peptide" evidence="2">
    <location>
        <begin position="1"/>
        <end position="21"/>
    </location>
</feature>
<dbReference type="InterPro" id="IPR013783">
    <property type="entry name" value="Ig-like_fold"/>
</dbReference>
<dbReference type="SUPFAM" id="SSF50965">
    <property type="entry name" value="Galactose oxidase, central domain"/>
    <property type="match status" value="1"/>
</dbReference>
<reference evidence="4 6" key="1">
    <citation type="submission" date="2020-01" db="EMBL/GenBank/DDBJ databases">
        <authorList>
            <consortium name="DOE Joint Genome Institute"/>
            <person name="Haridas S."/>
            <person name="Albert R."/>
            <person name="Binder M."/>
            <person name="Bloem J."/>
            <person name="Labutti K."/>
            <person name="Salamov A."/>
            <person name="Andreopoulos B."/>
            <person name="Baker S.E."/>
            <person name="Barry K."/>
            <person name="Bills G."/>
            <person name="Bluhm B.H."/>
            <person name="Cannon C."/>
            <person name="Castanera R."/>
            <person name="Culley D.E."/>
            <person name="Daum C."/>
            <person name="Ezra D."/>
            <person name="Gonzalez J.B."/>
            <person name="Henrissat B."/>
            <person name="Kuo A."/>
            <person name="Liang C."/>
            <person name="Lipzen A."/>
            <person name="Lutzoni F."/>
            <person name="Magnuson J."/>
            <person name="Mondo S."/>
            <person name="Nolan M."/>
            <person name="Ohm R."/>
            <person name="Pangilinan J."/>
            <person name="Park H.-J."/>
            <person name="Ramirez L."/>
            <person name="Alfaro M."/>
            <person name="Sun H."/>
            <person name="Tritt A."/>
            <person name="Yoshinaga Y."/>
            <person name="Zwiers L.-H."/>
            <person name="Turgeon B.G."/>
            <person name="Goodwin S.B."/>
            <person name="Spatafora J.W."/>
            <person name="Crous P.W."/>
            <person name="Grigoriev I.V."/>
        </authorList>
    </citation>
    <scope>NUCLEOTIDE SEQUENCE</scope>
    <source>
        <strain evidence="4 6">CBS 781.70</strain>
    </source>
</reference>
<dbReference type="EMBL" id="ML975162">
    <property type="protein sequence ID" value="KAF1811336.1"/>
    <property type="molecule type" value="Genomic_DNA"/>
</dbReference>
<dbReference type="InterPro" id="IPR037293">
    <property type="entry name" value="Gal_Oxidase_central_sf"/>
</dbReference>
<dbReference type="AlphaFoldDB" id="A0A6G1G083"/>
<feature type="domain" description="WSC" evidence="3">
    <location>
        <begin position="104"/>
        <end position="198"/>
    </location>
</feature>
<accession>A0A6G1G083</accession>
<dbReference type="InterPro" id="IPR011043">
    <property type="entry name" value="Gal_Oxase/kelch_b-propeller"/>
</dbReference>
<dbReference type="Pfam" id="PF01822">
    <property type="entry name" value="WSC"/>
    <property type="match status" value="3"/>
</dbReference>
<evidence type="ECO:0000256" key="1">
    <source>
        <dbReference type="ARBA" id="ARBA00022729"/>
    </source>
</evidence>
<dbReference type="PANTHER" id="PTHR32208">
    <property type="entry name" value="SECRETED PROTEIN-RELATED"/>
    <property type="match status" value="1"/>
</dbReference>